<dbReference type="InterPro" id="IPR013078">
    <property type="entry name" value="His_Pase_superF_clade-1"/>
</dbReference>
<organism evidence="1 2">
    <name type="scientific">Acidovorax soli</name>
    <dbReference type="NCBI Taxonomy" id="592050"/>
    <lineage>
        <taxon>Bacteria</taxon>
        <taxon>Pseudomonadati</taxon>
        <taxon>Pseudomonadota</taxon>
        <taxon>Betaproteobacteria</taxon>
        <taxon>Burkholderiales</taxon>
        <taxon>Comamonadaceae</taxon>
        <taxon>Acidovorax</taxon>
    </lineage>
</organism>
<dbReference type="Proteomes" id="UP000575083">
    <property type="component" value="Unassembled WGS sequence"/>
</dbReference>
<accession>A0A7X0UA37</accession>
<comment type="caution">
    <text evidence="1">The sequence shown here is derived from an EMBL/GenBank/DDBJ whole genome shotgun (WGS) entry which is preliminary data.</text>
</comment>
<sequence>MRTLHFISHPDVVIDPAVPITRWSLSARGRDRMAAALALPWVAGLSSIYCSTEQKAIDGAAILAAHCGLGFTQDPALGENDRSSTGYLPRAEFEAVADVFFAQPGASVRGWETAIDAQARITAAVASIAASDTTAGGIAIVSHGAVGTLLYCHLTGQPIARRWDQPANGGGNYFTVQWGAQPRALSWWLPVDGVS</sequence>
<dbReference type="Pfam" id="PF00300">
    <property type="entry name" value="His_Phos_1"/>
    <property type="match status" value="1"/>
</dbReference>
<name>A0A7X0UA37_9BURK</name>
<dbReference type="RefSeq" id="WP_184858934.1">
    <property type="nucleotide sequence ID" value="NZ_JACHLK010000006.1"/>
</dbReference>
<dbReference type="AlphaFoldDB" id="A0A7X0UA37"/>
<dbReference type="InterPro" id="IPR029033">
    <property type="entry name" value="His_PPase_superfam"/>
</dbReference>
<proteinExistence type="predicted"/>
<keyword evidence="2" id="KW-1185">Reference proteome</keyword>
<dbReference type="Gene3D" id="3.40.50.1240">
    <property type="entry name" value="Phosphoglycerate mutase-like"/>
    <property type="match status" value="1"/>
</dbReference>
<evidence type="ECO:0000313" key="2">
    <source>
        <dbReference type="Proteomes" id="UP000575083"/>
    </source>
</evidence>
<gene>
    <name evidence="1" type="ORF">HNP48_003344</name>
</gene>
<dbReference type="EMBL" id="JACHLK010000006">
    <property type="protein sequence ID" value="MBB6560668.1"/>
    <property type="molecule type" value="Genomic_DNA"/>
</dbReference>
<protein>
    <submittedName>
        <fullName evidence="1">Broad specificity phosphatase PhoE</fullName>
    </submittedName>
</protein>
<reference evidence="1 2" key="1">
    <citation type="submission" date="2020-08" db="EMBL/GenBank/DDBJ databases">
        <title>Functional genomics of gut bacteria from endangered species of beetles.</title>
        <authorList>
            <person name="Carlos-Shanley C."/>
        </authorList>
    </citation>
    <scope>NUCLEOTIDE SEQUENCE [LARGE SCALE GENOMIC DNA]</scope>
    <source>
        <strain evidence="1 2">S00198</strain>
    </source>
</reference>
<evidence type="ECO:0000313" key="1">
    <source>
        <dbReference type="EMBL" id="MBB6560668.1"/>
    </source>
</evidence>
<dbReference type="SUPFAM" id="SSF53254">
    <property type="entry name" value="Phosphoglycerate mutase-like"/>
    <property type="match status" value="1"/>
</dbReference>